<sequence>MNAIDQPIDHFAQHSANFSQKYLVDSQYYRPPGPILLYLAGERAISSADLETTGLVDLAQATHAMIVVLESRFFGESVPNADMEFLSVEQMLADVRRFVQHSDYSSPEAHWVVIGASFAGSLAAWTKFQYPELNLGVIASSAPMVVKDAYWEFDRAVAERLPCAAQLATAVEEVDRILDSRNRTRIMQLKRLFGLAQLRDDAEFA</sequence>
<dbReference type="GO" id="GO:0070008">
    <property type="term" value="F:serine-type exopeptidase activity"/>
    <property type="evidence" value="ECO:0007669"/>
    <property type="project" value="InterPro"/>
</dbReference>
<dbReference type="GO" id="GO:0008239">
    <property type="term" value="F:dipeptidyl-peptidase activity"/>
    <property type="evidence" value="ECO:0007669"/>
    <property type="project" value="TreeGrafter"/>
</dbReference>
<dbReference type="OrthoDB" id="1735038at2759"/>
<keyword evidence="2" id="KW-0645">Protease</keyword>
<dbReference type="PANTHER" id="PTHR11010:SF38">
    <property type="entry name" value="LYSOSOMAL PRO-X CARBOXYPEPTIDASE"/>
    <property type="match status" value="1"/>
</dbReference>
<evidence type="ECO:0000256" key="3">
    <source>
        <dbReference type="ARBA" id="ARBA00022729"/>
    </source>
</evidence>
<dbReference type="Pfam" id="PF05577">
    <property type="entry name" value="Peptidase_S28"/>
    <property type="match status" value="1"/>
</dbReference>
<protein>
    <recommendedName>
        <fullName evidence="8">Peptidase S28</fullName>
    </recommendedName>
</protein>
<keyword evidence="7" id="KW-1185">Reference proteome</keyword>
<comment type="similarity">
    <text evidence="1">Belongs to the peptidase S28 family.</text>
</comment>
<evidence type="ECO:0000313" key="6">
    <source>
        <dbReference type="EMBL" id="ORX69527.1"/>
    </source>
</evidence>
<evidence type="ECO:0000256" key="5">
    <source>
        <dbReference type="ARBA" id="ARBA00023180"/>
    </source>
</evidence>
<dbReference type="SUPFAM" id="SSF53474">
    <property type="entry name" value="alpha/beta-Hydrolases"/>
    <property type="match status" value="1"/>
</dbReference>
<dbReference type="InterPro" id="IPR029058">
    <property type="entry name" value="AB_hydrolase_fold"/>
</dbReference>
<dbReference type="Gene3D" id="3.40.50.1820">
    <property type="entry name" value="alpha/beta hydrolase"/>
    <property type="match status" value="1"/>
</dbReference>
<evidence type="ECO:0000256" key="1">
    <source>
        <dbReference type="ARBA" id="ARBA00011079"/>
    </source>
</evidence>
<keyword evidence="5" id="KW-0325">Glycoprotein</keyword>
<evidence type="ECO:0000256" key="4">
    <source>
        <dbReference type="ARBA" id="ARBA00022801"/>
    </source>
</evidence>
<reference evidence="6 7" key="1">
    <citation type="submission" date="2016-07" db="EMBL/GenBank/DDBJ databases">
        <title>Pervasive Adenine N6-methylation of Active Genes in Fungi.</title>
        <authorList>
            <consortium name="DOE Joint Genome Institute"/>
            <person name="Mondo S.J."/>
            <person name="Dannebaum R.O."/>
            <person name="Kuo R.C."/>
            <person name="Labutti K."/>
            <person name="Haridas S."/>
            <person name="Kuo A."/>
            <person name="Salamov A."/>
            <person name="Ahrendt S.R."/>
            <person name="Lipzen A."/>
            <person name="Sullivan W."/>
            <person name="Andreopoulos W.B."/>
            <person name="Clum A."/>
            <person name="Lindquist E."/>
            <person name="Daum C."/>
            <person name="Ramamoorthy G.K."/>
            <person name="Gryganskyi A."/>
            <person name="Culley D."/>
            <person name="Magnuson J.K."/>
            <person name="James T.Y."/>
            <person name="O'Malley M.A."/>
            <person name="Stajich J.E."/>
            <person name="Spatafora J.W."/>
            <person name="Visel A."/>
            <person name="Grigoriev I.V."/>
        </authorList>
    </citation>
    <scope>NUCLEOTIDE SEQUENCE [LARGE SCALE GENOMIC DNA]</scope>
    <source>
        <strain evidence="6 7">ATCC 12442</strain>
    </source>
</reference>
<name>A0A1Y1W7L2_9FUNG</name>
<dbReference type="GO" id="GO:0006508">
    <property type="term" value="P:proteolysis"/>
    <property type="evidence" value="ECO:0007669"/>
    <property type="project" value="UniProtKB-KW"/>
</dbReference>
<keyword evidence="3" id="KW-0732">Signal</keyword>
<dbReference type="Proteomes" id="UP000193922">
    <property type="component" value="Unassembled WGS sequence"/>
</dbReference>
<evidence type="ECO:0008006" key="8">
    <source>
        <dbReference type="Google" id="ProtNLM"/>
    </source>
</evidence>
<dbReference type="EMBL" id="MCFD01000007">
    <property type="protein sequence ID" value="ORX69527.1"/>
    <property type="molecule type" value="Genomic_DNA"/>
</dbReference>
<dbReference type="InterPro" id="IPR008758">
    <property type="entry name" value="Peptidase_S28"/>
</dbReference>
<evidence type="ECO:0000256" key="2">
    <source>
        <dbReference type="ARBA" id="ARBA00022670"/>
    </source>
</evidence>
<organism evidence="6 7">
    <name type="scientific">Linderina pennispora</name>
    <dbReference type="NCBI Taxonomy" id="61395"/>
    <lineage>
        <taxon>Eukaryota</taxon>
        <taxon>Fungi</taxon>
        <taxon>Fungi incertae sedis</taxon>
        <taxon>Zoopagomycota</taxon>
        <taxon>Kickxellomycotina</taxon>
        <taxon>Kickxellomycetes</taxon>
        <taxon>Kickxellales</taxon>
        <taxon>Kickxellaceae</taxon>
        <taxon>Linderina</taxon>
    </lineage>
</organism>
<feature type="non-terminal residue" evidence="6">
    <location>
        <position position="205"/>
    </location>
</feature>
<dbReference type="RefSeq" id="XP_040743215.1">
    <property type="nucleotide sequence ID" value="XM_040884655.1"/>
</dbReference>
<accession>A0A1Y1W7L2</accession>
<comment type="caution">
    <text evidence="6">The sequence shown here is derived from an EMBL/GenBank/DDBJ whole genome shotgun (WGS) entry which is preliminary data.</text>
</comment>
<evidence type="ECO:0000313" key="7">
    <source>
        <dbReference type="Proteomes" id="UP000193922"/>
    </source>
</evidence>
<dbReference type="PANTHER" id="PTHR11010">
    <property type="entry name" value="PROTEASE S28 PRO-X CARBOXYPEPTIDASE-RELATED"/>
    <property type="match status" value="1"/>
</dbReference>
<gene>
    <name evidence="6" type="ORF">DL89DRAFT_223785</name>
</gene>
<dbReference type="GeneID" id="63801303"/>
<keyword evidence="4" id="KW-0378">Hydrolase</keyword>
<dbReference type="AlphaFoldDB" id="A0A1Y1W7L2"/>
<proteinExistence type="inferred from homology"/>